<dbReference type="Pfam" id="PF25989">
    <property type="entry name" value="YknX_C"/>
    <property type="match status" value="1"/>
</dbReference>
<dbReference type="InterPro" id="IPR006143">
    <property type="entry name" value="RND_pump_MFP"/>
</dbReference>
<evidence type="ECO:0000256" key="1">
    <source>
        <dbReference type="ARBA" id="ARBA00009477"/>
    </source>
</evidence>
<dbReference type="SUPFAM" id="SSF111369">
    <property type="entry name" value="HlyD-like secretion proteins"/>
    <property type="match status" value="1"/>
</dbReference>
<dbReference type="GO" id="GO:0015562">
    <property type="term" value="F:efflux transmembrane transporter activity"/>
    <property type="evidence" value="ECO:0007669"/>
    <property type="project" value="TreeGrafter"/>
</dbReference>
<comment type="caution">
    <text evidence="6">The sequence shown here is derived from an EMBL/GenBank/DDBJ whole genome shotgun (WGS) entry which is preliminary data.</text>
</comment>
<accession>A0A7V8RG97</accession>
<organism evidence="6 7">
    <name type="scientific">Sphingomonas ursincola</name>
    <dbReference type="NCBI Taxonomy" id="56361"/>
    <lineage>
        <taxon>Bacteria</taxon>
        <taxon>Pseudomonadati</taxon>
        <taxon>Pseudomonadota</taxon>
        <taxon>Alphaproteobacteria</taxon>
        <taxon>Sphingomonadales</taxon>
        <taxon>Sphingomonadaceae</taxon>
        <taxon>Sphingomonas</taxon>
    </lineage>
</organism>
<feature type="domain" description="YknX-like C-terminal permuted SH3-like" evidence="5">
    <location>
        <begin position="329"/>
        <end position="397"/>
    </location>
</feature>
<evidence type="ECO:0000313" key="6">
    <source>
        <dbReference type="EMBL" id="MBA1375898.1"/>
    </source>
</evidence>
<keyword evidence="3" id="KW-1133">Transmembrane helix</keyword>
<dbReference type="Gene3D" id="1.10.287.470">
    <property type="entry name" value="Helix hairpin bin"/>
    <property type="match status" value="1"/>
</dbReference>
<feature type="coiled-coil region" evidence="2">
    <location>
        <begin position="189"/>
        <end position="216"/>
    </location>
</feature>
<keyword evidence="7" id="KW-1185">Reference proteome</keyword>
<comment type="similarity">
    <text evidence="1">Belongs to the membrane fusion protein (MFP) (TC 8.A.1) family.</text>
</comment>
<gene>
    <name evidence="6" type="ORF">FG486_16255</name>
</gene>
<dbReference type="Pfam" id="PF25954">
    <property type="entry name" value="Beta-barrel_RND_2"/>
    <property type="match status" value="1"/>
</dbReference>
<dbReference type="GO" id="GO:1990281">
    <property type="term" value="C:efflux pump complex"/>
    <property type="evidence" value="ECO:0007669"/>
    <property type="project" value="TreeGrafter"/>
</dbReference>
<protein>
    <submittedName>
        <fullName evidence="6">Efflux RND transporter periplasmic adaptor subunit</fullName>
    </submittedName>
</protein>
<dbReference type="Proteomes" id="UP000589292">
    <property type="component" value="Unassembled WGS sequence"/>
</dbReference>
<evidence type="ECO:0000256" key="2">
    <source>
        <dbReference type="SAM" id="Coils"/>
    </source>
</evidence>
<feature type="transmembrane region" description="Helical" evidence="3">
    <location>
        <begin position="23"/>
        <end position="44"/>
    </location>
</feature>
<keyword evidence="3" id="KW-0472">Membrane</keyword>
<dbReference type="InterPro" id="IPR058792">
    <property type="entry name" value="Beta-barrel_RND_2"/>
</dbReference>
<dbReference type="AlphaFoldDB" id="A0A7V8RG97"/>
<evidence type="ECO:0000313" key="7">
    <source>
        <dbReference type="Proteomes" id="UP000589292"/>
    </source>
</evidence>
<feature type="domain" description="CusB-like beta-barrel" evidence="4">
    <location>
        <begin position="253"/>
        <end position="318"/>
    </location>
</feature>
<dbReference type="Gene3D" id="2.40.30.170">
    <property type="match status" value="1"/>
</dbReference>
<name>A0A7V8RG97_9SPHN</name>
<evidence type="ECO:0000259" key="4">
    <source>
        <dbReference type="Pfam" id="PF25954"/>
    </source>
</evidence>
<sequence>MTGPQPSESDVAPRPQSSVRRRALVIAAVILIVVSAAWGLWGVFGEQSAPAIGAPQAYAPGVRVSTVTAGPATLTQRLRVTGTVSARDEISIGTAVQDQRIAAVLVDEGDRVVAGQILARLETETLRAQTRQAEAAVARARAAIAQQEAVNVEAQASLQRILPLGRSGAVSEQQVDERRAQAGSAAGGLQVARAELAQAEAQLADVRSQLSRTEIRAPVAGIISERLARIGALASGPDPLFRLIRAGQLELDGEVSELDLAAIDIGRPVRVEVAGVAAPVEGRVRLVAPKVDPQTRLGRVRISLPADADIRAGAFARGTILIGDAAAPVTLPRSAVTTTAQGAASVMAVSADGRAARRVVSLGRNDEETVEITQGLRAGERVVARATAFVRDGDRVQLTQDRAVAPPEAGQ</sequence>
<dbReference type="PANTHER" id="PTHR30469">
    <property type="entry name" value="MULTIDRUG RESISTANCE PROTEIN MDTA"/>
    <property type="match status" value="1"/>
</dbReference>
<dbReference type="Gene3D" id="2.40.50.100">
    <property type="match status" value="1"/>
</dbReference>
<proteinExistence type="inferred from homology"/>
<dbReference type="RefSeq" id="WP_181268305.1">
    <property type="nucleotide sequence ID" value="NZ_BAAAGB010000001.1"/>
</dbReference>
<dbReference type="PANTHER" id="PTHR30469:SF15">
    <property type="entry name" value="HLYD FAMILY OF SECRETION PROTEINS"/>
    <property type="match status" value="1"/>
</dbReference>
<reference evidence="6 7" key="1">
    <citation type="journal article" date="1994" name="Int. J. Syst. Bacteriol.">
        <title>Phylogenetic positions of novel aerobic, bacteriochlorophyll a-containing bacteria and description of Roseococcus thiosulfatophilus gen. nov., sp. nov., Erythromicrobium ramosum gen. nov., sp. nov., and Erythrobacter litoralis sp. nov.</title>
        <authorList>
            <person name="Yurkov V."/>
            <person name="Stackebrandt E."/>
            <person name="Holmes A."/>
            <person name="Fuerst J.A."/>
            <person name="Hugenholtz P."/>
            <person name="Golecki J."/>
            <person name="Gad'on N."/>
            <person name="Gorlenko V.M."/>
            <person name="Kompantseva E.I."/>
            <person name="Drews G."/>
        </authorList>
    </citation>
    <scope>NUCLEOTIDE SEQUENCE [LARGE SCALE GENOMIC DNA]</scope>
    <source>
        <strain evidence="6 7">KR-99</strain>
    </source>
</reference>
<evidence type="ECO:0000259" key="5">
    <source>
        <dbReference type="Pfam" id="PF25989"/>
    </source>
</evidence>
<dbReference type="Gene3D" id="2.40.420.20">
    <property type="match status" value="1"/>
</dbReference>
<keyword evidence="3" id="KW-0812">Transmembrane</keyword>
<dbReference type="EMBL" id="VDES01000003">
    <property type="protein sequence ID" value="MBA1375898.1"/>
    <property type="molecule type" value="Genomic_DNA"/>
</dbReference>
<evidence type="ECO:0000256" key="3">
    <source>
        <dbReference type="SAM" id="Phobius"/>
    </source>
</evidence>
<dbReference type="InterPro" id="IPR058637">
    <property type="entry name" value="YknX-like_C"/>
</dbReference>
<keyword evidence="2" id="KW-0175">Coiled coil</keyword>
<dbReference type="NCBIfam" id="TIGR01730">
    <property type="entry name" value="RND_mfp"/>
    <property type="match status" value="1"/>
</dbReference>